<evidence type="ECO:0000313" key="1">
    <source>
        <dbReference type="EMBL" id="CAG9289918.1"/>
    </source>
</evidence>
<dbReference type="Proteomes" id="UP000836788">
    <property type="component" value="Chromosome 5"/>
</dbReference>
<protein>
    <submittedName>
        <fullName evidence="1">Uncharacterized protein</fullName>
    </submittedName>
</protein>
<name>A0A8J9TK96_PHATR</name>
<sequence>MDPWPPGHEAFLCSDTVRQLAALEITSGSAAHHAAVLRSENTPLSVPVLLLGSLRARGDFSLLSLSLVEDTSAPKKYRWTVSDTQFFNIHKPLFPAPAAR</sequence>
<dbReference type="AlphaFoldDB" id="A0A8J9TK96"/>
<dbReference type="EMBL" id="OU594946">
    <property type="protein sequence ID" value="CAG9289918.1"/>
    <property type="molecule type" value="Genomic_DNA"/>
</dbReference>
<proteinExistence type="predicted"/>
<organism evidence="1">
    <name type="scientific">Phaeodactylum tricornutum</name>
    <name type="common">Diatom</name>
    <dbReference type="NCBI Taxonomy" id="2850"/>
    <lineage>
        <taxon>Eukaryota</taxon>
        <taxon>Sar</taxon>
        <taxon>Stramenopiles</taxon>
        <taxon>Ochrophyta</taxon>
        <taxon>Bacillariophyta</taxon>
        <taxon>Bacillariophyceae</taxon>
        <taxon>Bacillariophycidae</taxon>
        <taxon>Naviculales</taxon>
        <taxon>Phaeodactylaceae</taxon>
        <taxon>Phaeodactylum</taxon>
    </lineage>
</organism>
<gene>
    <name evidence="1" type="ORF">PTTT1_LOCUS43162</name>
</gene>
<accession>A0A8J9TK96</accession>
<reference evidence="1" key="1">
    <citation type="submission" date="2022-02" db="EMBL/GenBank/DDBJ databases">
        <authorList>
            <person name="Giguere J D."/>
        </authorList>
    </citation>
    <scope>NUCLEOTIDE SEQUENCE</scope>
    <source>
        <strain evidence="1">CCAP 1055/1</strain>
    </source>
</reference>